<evidence type="ECO:0000259" key="5">
    <source>
        <dbReference type="Pfam" id="PF25547"/>
    </source>
</evidence>
<protein>
    <recommendedName>
        <fullName evidence="8">Type IV secretion protein Rhs</fullName>
    </recommendedName>
</protein>
<dbReference type="InterPro" id="IPR057746">
    <property type="entry name" value="CpnT-like_N"/>
</dbReference>
<feature type="domain" description="DUF6531" evidence="3">
    <location>
        <begin position="374"/>
        <end position="445"/>
    </location>
</feature>
<feature type="domain" description="Teneurin-like YD-shell" evidence="4">
    <location>
        <begin position="880"/>
        <end position="1021"/>
    </location>
</feature>
<gene>
    <name evidence="6" type="ORF">GCM10010249_20560</name>
</gene>
<reference evidence="6" key="2">
    <citation type="submission" date="2020-09" db="EMBL/GenBank/DDBJ databases">
        <authorList>
            <person name="Sun Q."/>
            <person name="Ohkuma M."/>
        </authorList>
    </citation>
    <scope>NUCLEOTIDE SEQUENCE</scope>
    <source>
        <strain evidence="6">JCM 4335</strain>
    </source>
</reference>
<evidence type="ECO:0000313" key="7">
    <source>
        <dbReference type="Proteomes" id="UP000654123"/>
    </source>
</evidence>
<feature type="compositionally biased region" description="Basic and acidic residues" evidence="2">
    <location>
        <begin position="312"/>
        <end position="333"/>
    </location>
</feature>
<name>A0A918AYC9_9ACTN</name>
<dbReference type="Pfam" id="PF20148">
    <property type="entry name" value="DUF6531"/>
    <property type="match status" value="1"/>
</dbReference>
<dbReference type="NCBIfam" id="TIGR01643">
    <property type="entry name" value="YD_repeat_2x"/>
    <property type="match status" value="15"/>
</dbReference>
<proteinExistence type="predicted"/>
<dbReference type="NCBIfam" id="TIGR03696">
    <property type="entry name" value="Rhs_assc_core"/>
    <property type="match status" value="1"/>
</dbReference>
<dbReference type="Pfam" id="PF25547">
    <property type="entry name" value="WXG100_2"/>
    <property type="match status" value="1"/>
</dbReference>
<evidence type="ECO:0000259" key="4">
    <source>
        <dbReference type="Pfam" id="PF25023"/>
    </source>
</evidence>
<evidence type="ECO:0000313" key="6">
    <source>
        <dbReference type="EMBL" id="GGQ01984.1"/>
    </source>
</evidence>
<sequence length="1559" mass="169714">MGYTIPEGVDAVLDIVGVGWPNVDEDAYRDMATSLREFADGADDDAGVAHGHIQTLLSTGGSESLTALDAHWKKVQGKHKDLGKAARTIAGALDRVADIIVARKIAAVAELADLAASVGITLALAPVTAGLSTLFGAAKIAATRIAFKRILKEMADAAVAEIVATLTEPAVAALENVAADLAIQTALNMTGVQNGYNTGQTAQAGKEGLQLASAGGGGAGGGGGPKIDHDAHGRAGTHLNSVQVAMRDKTGGKLGKAKGHHGRAKGRDSLTAVLDTTIDGVMEKLTKALADLGDHIGKKLPDALRGSSRTHKNTDLDVRDSIKKINSKDDGKHAPGGRGGGGGQGRARPPLLSRARDRAREIATSLLNRRCKTDPVDVATGEMVLAQTDLALPGTLPLLLKRTHISSYRYGHSFGRSWACTLDERLEPAGTCVAWAREDGSVLLYPGMPSQEGQELLPLEGERIPLRLEMRGALGDVTYAATDPHSGLIRRFTGSPYQAGGHYWLTEIEDRNGNTVRLGRDEDGVPTMVVHEGGYRVAVSSDQDSGRVTALDVHTPDGPVRVASFGYDPAGNLETISNAGGPPLRFTYDAEHRVTSWTDRNGHTYAYVYDSAGRVVETHGPSDALSSAFSYDTENRITRFTDSTGAVTVTRLNELGQVVAETDPLGNTVLRQWDRYDNLLSRTDELGNTAEFGWDDHGNLTAVRQPDGSTSTLAYNALNLPVRATGTDGTTWRQEYDDRGNRIALTAPDGSTARYRVGPHGEVVEQTDPTGASTHLLYDRVGVPLTLTDPLGHRHTVERDAFGRPLRVTDPAGAVTAMEWTPQGWLSRCVRPDGTEETWTWDDEGNCLSRTDPRGDTTRFEYAHFGLLSARTGADGARYEFSYDTELRLTEVRNPQGLTWRYAYDAAGHLISETDFDGRTLRYAYDAAGRLTSRTTPSGERISLTYDDCGRVISKDVAGQVTRYTYDAAGELLAAISPTSTVTWERDACGRVTAETVDGRTMRFAYDAAGRTIRRTTPSGVVSETGYDAAGNRTTLDSGGHPLAFTRDPRGRERTRTIGDGPSPLTLTSHWDDAGRLSSRTVAFGDRALHARSYGYRADGFLDRITDEASGITKHFDLDPVGRPLRVTAENWSETYAYDHAGNQTLGDWPGHARRAEEKGVRTYEGTRLLAAGNVRYAYDDAGRTVARRKTRLSRKPDTWHYTWDAEDRLIACRTPDGTLWRYAYDPLGRRSAKHRTDDEGAVVHSVYFSWDGTTLVEQFDTAQGTTLTWDYDGRVPLTQLERRTGALQPSITDQEVDARFFAIVTDLIGAPTELVDENGGIAWQSRTTVWGTTSWNRGALAYTPLRFPGQYDDPETGLYYNCFRYYDPTIGRYLSPDPLGLDAAPNPVAYVVNPHLWMDPEGLIAKGCTEDGGWYSGLTPANLKNDDGTRRTDVDMEINHIPAKNSYAHLDEPGFRTNSSGGGAGMGPSIRMEIDDHRGVTSTGSGAESKAWRAKQRALIDAGRWDLAMKMDIDEIRANFGTKYDQHIKDMIESLQHNRKFQKMLQKRGWTIDYDVLK</sequence>
<dbReference type="PANTHER" id="PTHR32305">
    <property type="match status" value="1"/>
</dbReference>
<dbReference type="InterPro" id="IPR031325">
    <property type="entry name" value="RHS_repeat"/>
</dbReference>
<dbReference type="InterPro" id="IPR050708">
    <property type="entry name" value="T6SS_VgrG/RHS"/>
</dbReference>
<dbReference type="PANTHER" id="PTHR32305:SF15">
    <property type="entry name" value="PROTEIN RHSA-RELATED"/>
    <property type="match status" value="1"/>
</dbReference>
<dbReference type="SUPFAM" id="SSF101898">
    <property type="entry name" value="NHL repeat"/>
    <property type="match status" value="1"/>
</dbReference>
<evidence type="ECO:0000259" key="3">
    <source>
        <dbReference type="Pfam" id="PF20148"/>
    </source>
</evidence>
<reference evidence="6" key="1">
    <citation type="journal article" date="2014" name="Int. J. Syst. Evol. Microbiol.">
        <title>Complete genome sequence of Corynebacterium casei LMG S-19264T (=DSM 44701T), isolated from a smear-ripened cheese.</title>
        <authorList>
            <consortium name="US DOE Joint Genome Institute (JGI-PGF)"/>
            <person name="Walter F."/>
            <person name="Albersmeier A."/>
            <person name="Kalinowski J."/>
            <person name="Ruckert C."/>
        </authorList>
    </citation>
    <scope>NUCLEOTIDE SEQUENCE</scope>
    <source>
        <strain evidence="6">JCM 4335</strain>
    </source>
</reference>
<dbReference type="Gene3D" id="2.180.10.10">
    <property type="entry name" value="RHS repeat-associated core"/>
    <property type="match status" value="3"/>
</dbReference>
<feature type="compositionally biased region" description="Gly residues" evidence="2">
    <location>
        <begin position="334"/>
        <end position="345"/>
    </location>
</feature>
<feature type="domain" description="Outer membrane channel protein CpnT-like N-terminal" evidence="5">
    <location>
        <begin position="18"/>
        <end position="145"/>
    </location>
</feature>
<comment type="caution">
    <text evidence="6">The sequence shown here is derived from an EMBL/GenBank/DDBJ whole genome shotgun (WGS) entry which is preliminary data.</text>
</comment>
<feature type="domain" description="Teneurin-like YD-shell" evidence="4">
    <location>
        <begin position="1054"/>
        <end position="1378"/>
    </location>
</feature>
<dbReference type="InterPro" id="IPR056823">
    <property type="entry name" value="TEN-like_YD-shell"/>
</dbReference>
<dbReference type="RefSeq" id="WP_189532073.1">
    <property type="nucleotide sequence ID" value="NZ_BMSV01000003.1"/>
</dbReference>
<dbReference type="InterPro" id="IPR045351">
    <property type="entry name" value="DUF6531"/>
</dbReference>
<feature type="region of interest" description="Disordered" evidence="2">
    <location>
        <begin position="210"/>
        <end position="234"/>
    </location>
</feature>
<dbReference type="PRINTS" id="PR00394">
    <property type="entry name" value="RHSPROTEIN"/>
</dbReference>
<evidence type="ECO:0000256" key="2">
    <source>
        <dbReference type="SAM" id="MobiDB-lite"/>
    </source>
</evidence>
<feature type="compositionally biased region" description="Gly residues" evidence="2">
    <location>
        <begin position="214"/>
        <end position="225"/>
    </location>
</feature>
<organism evidence="6 7">
    <name type="scientific">Streptomyces roseolilacinus</name>
    <dbReference type="NCBI Taxonomy" id="66904"/>
    <lineage>
        <taxon>Bacteria</taxon>
        <taxon>Bacillati</taxon>
        <taxon>Actinomycetota</taxon>
        <taxon>Actinomycetes</taxon>
        <taxon>Kitasatosporales</taxon>
        <taxon>Streptomycetaceae</taxon>
        <taxon>Streptomyces</taxon>
    </lineage>
</organism>
<dbReference type="Proteomes" id="UP000654123">
    <property type="component" value="Unassembled WGS sequence"/>
</dbReference>
<dbReference type="Pfam" id="PF05593">
    <property type="entry name" value="RHS_repeat"/>
    <property type="match status" value="5"/>
</dbReference>
<dbReference type="EMBL" id="BMSV01000003">
    <property type="protein sequence ID" value="GGQ01984.1"/>
    <property type="molecule type" value="Genomic_DNA"/>
</dbReference>
<evidence type="ECO:0000256" key="1">
    <source>
        <dbReference type="ARBA" id="ARBA00022737"/>
    </source>
</evidence>
<dbReference type="Pfam" id="PF25023">
    <property type="entry name" value="TEN_YD-shell"/>
    <property type="match status" value="2"/>
</dbReference>
<dbReference type="InterPro" id="IPR006530">
    <property type="entry name" value="YD"/>
</dbReference>
<keyword evidence="1" id="KW-0677">Repeat</keyword>
<dbReference type="InterPro" id="IPR022385">
    <property type="entry name" value="Rhs_assc_core"/>
</dbReference>
<keyword evidence="7" id="KW-1185">Reference proteome</keyword>
<accession>A0A918AYC9</accession>
<evidence type="ECO:0008006" key="8">
    <source>
        <dbReference type="Google" id="ProtNLM"/>
    </source>
</evidence>
<feature type="region of interest" description="Disordered" evidence="2">
    <location>
        <begin position="297"/>
        <end position="353"/>
    </location>
</feature>